<proteinExistence type="predicted"/>
<dbReference type="InterPro" id="IPR001647">
    <property type="entry name" value="HTH_TetR"/>
</dbReference>
<evidence type="ECO:0000256" key="3">
    <source>
        <dbReference type="ARBA" id="ARBA00023163"/>
    </source>
</evidence>
<keyword evidence="2 4" id="KW-0238">DNA-binding</keyword>
<dbReference type="PANTHER" id="PTHR30055">
    <property type="entry name" value="HTH-TYPE TRANSCRIPTIONAL REGULATOR RUTR"/>
    <property type="match status" value="1"/>
</dbReference>
<evidence type="ECO:0000313" key="6">
    <source>
        <dbReference type="EMBL" id="MBU8545942.1"/>
    </source>
</evidence>
<feature type="domain" description="HTH tetR-type" evidence="5">
    <location>
        <begin position="17"/>
        <end position="77"/>
    </location>
</feature>
<reference evidence="6 7" key="1">
    <citation type="submission" date="2021-01" db="EMBL/GenBank/DDBJ databases">
        <title>Roseomonas sp. nov, a bacterium isolated from an oil production mixture in Yumen Oilfield.</title>
        <authorList>
            <person name="Wu D."/>
        </authorList>
    </citation>
    <scope>NUCLEOTIDE SEQUENCE [LARGE SCALE GENOMIC DNA]</scope>
    <source>
        <strain evidence="6 7">ROY-5-3</strain>
    </source>
</reference>
<dbReference type="Pfam" id="PF00440">
    <property type="entry name" value="TetR_N"/>
    <property type="match status" value="1"/>
</dbReference>
<dbReference type="InterPro" id="IPR050109">
    <property type="entry name" value="HTH-type_TetR-like_transc_reg"/>
</dbReference>
<evidence type="ECO:0000256" key="2">
    <source>
        <dbReference type="ARBA" id="ARBA00023125"/>
    </source>
</evidence>
<sequence length="213" mass="23714">MSTTTKDTPARRGASAEDTKRRIEDMAEALFRSMGYQKTTVADIARELGMSPANIYRFYPSKSAINEAIAARMLNGVEAELWAIARSQAPAPERLRTLLNTLHNRHMSLFFKERRLHDMVTAAMAEHWGVVERFIEGIRTAIRHVLLDGMASGAFGRLDPEVTAGSVKMAVIGFMHPVLIAECGLRQVSEEEMARDLSAMIDLLLRALRPDAC</sequence>
<dbReference type="PANTHER" id="PTHR30055:SF151">
    <property type="entry name" value="TRANSCRIPTIONAL REGULATORY PROTEIN"/>
    <property type="match status" value="1"/>
</dbReference>
<dbReference type="RefSeq" id="WP_216877958.1">
    <property type="nucleotide sequence ID" value="NZ_JAERQM010000006.1"/>
</dbReference>
<dbReference type="InterPro" id="IPR041478">
    <property type="entry name" value="TetR_C_27"/>
</dbReference>
<dbReference type="Pfam" id="PF17935">
    <property type="entry name" value="TetR_C_27"/>
    <property type="match status" value="1"/>
</dbReference>
<feature type="DNA-binding region" description="H-T-H motif" evidence="4">
    <location>
        <begin position="40"/>
        <end position="59"/>
    </location>
</feature>
<evidence type="ECO:0000313" key="7">
    <source>
        <dbReference type="Proteomes" id="UP000689967"/>
    </source>
</evidence>
<name>A0ABS6HB33_9PROT</name>
<dbReference type="Proteomes" id="UP000689967">
    <property type="component" value="Unassembled WGS sequence"/>
</dbReference>
<keyword evidence="1" id="KW-0805">Transcription regulation</keyword>
<gene>
    <name evidence="6" type="ORF">JJQ90_19625</name>
</gene>
<dbReference type="PROSITE" id="PS50977">
    <property type="entry name" value="HTH_TETR_2"/>
    <property type="match status" value="1"/>
</dbReference>
<comment type="caution">
    <text evidence="6">The sequence shown here is derived from an EMBL/GenBank/DDBJ whole genome shotgun (WGS) entry which is preliminary data.</text>
</comment>
<protein>
    <submittedName>
        <fullName evidence="6">TetR family transcriptional regulator</fullName>
    </submittedName>
</protein>
<dbReference type="EMBL" id="JAERQM010000006">
    <property type="protein sequence ID" value="MBU8545942.1"/>
    <property type="molecule type" value="Genomic_DNA"/>
</dbReference>
<evidence type="ECO:0000256" key="4">
    <source>
        <dbReference type="PROSITE-ProRule" id="PRU00335"/>
    </source>
</evidence>
<keyword evidence="7" id="KW-1185">Reference proteome</keyword>
<evidence type="ECO:0000256" key="1">
    <source>
        <dbReference type="ARBA" id="ARBA00023015"/>
    </source>
</evidence>
<organism evidence="6 7">
    <name type="scientific">Falsiroseomonas oleicola</name>
    <dbReference type="NCBI Taxonomy" id="2801474"/>
    <lineage>
        <taxon>Bacteria</taxon>
        <taxon>Pseudomonadati</taxon>
        <taxon>Pseudomonadota</taxon>
        <taxon>Alphaproteobacteria</taxon>
        <taxon>Acetobacterales</taxon>
        <taxon>Roseomonadaceae</taxon>
        <taxon>Falsiroseomonas</taxon>
    </lineage>
</organism>
<keyword evidence="3" id="KW-0804">Transcription</keyword>
<accession>A0ABS6HB33</accession>
<evidence type="ECO:0000259" key="5">
    <source>
        <dbReference type="PROSITE" id="PS50977"/>
    </source>
</evidence>